<dbReference type="AlphaFoldDB" id="A6JWZ5"/>
<protein>
    <submittedName>
        <fullName evidence="1">RCG32221</fullName>
    </submittedName>
</protein>
<reference evidence="1 2" key="1">
    <citation type="submission" date="2005-09" db="EMBL/GenBank/DDBJ databases">
        <authorList>
            <person name="Mural R.J."/>
            <person name="Li P.W."/>
            <person name="Adams M.D."/>
            <person name="Amanatides P.G."/>
            <person name="Baden-Tillson H."/>
            <person name="Barnstead M."/>
            <person name="Chin S.H."/>
            <person name="Dew I."/>
            <person name="Evans C.A."/>
            <person name="Ferriera S."/>
            <person name="Flanigan M."/>
            <person name="Fosler C."/>
            <person name="Glodek A."/>
            <person name="Gu Z."/>
            <person name="Holt R.A."/>
            <person name="Jennings D."/>
            <person name="Kraft C.L."/>
            <person name="Lu F."/>
            <person name="Nguyen T."/>
            <person name="Nusskern D.R."/>
            <person name="Pfannkoch C.M."/>
            <person name="Sitter C."/>
            <person name="Sutton G.G."/>
            <person name="Venter J.C."/>
            <person name="Wang Z."/>
            <person name="Woodage T."/>
            <person name="Zheng X.H."/>
            <person name="Zhong F."/>
        </authorList>
    </citation>
    <scope>NUCLEOTIDE SEQUENCE [LARGE SCALE GENOMIC DNA]</scope>
    <source>
        <strain>BN</strain>
        <strain evidence="2">Sprague-Dawley</strain>
    </source>
</reference>
<evidence type="ECO:0000313" key="1">
    <source>
        <dbReference type="EMBL" id="EDL96616.1"/>
    </source>
</evidence>
<organism evidence="1 2">
    <name type="scientific">Rattus norvegicus</name>
    <name type="common">Rat</name>
    <dbReference type="NCBI Taxonomy" id="10116"/>
    <lineage>
        <taxon>Eukaryota</taxon>
        <taxon>Metazoa</taxon>
        <taxon>Chordata</taxon>
        <taxon>Craniata</taxon>
        <taxon>Vertebrata</taxon>
        <taxon>Euteleostomi</taxon>
        <taxon>Mammalia</taxon>
        <taxon>Eutheria</taxon>
        <taxon>Euarchontoglires</taxon>
        <taxon>Glires</taxon>
        <taxon>Rodentia</taxon>
        <taxon>Myomorpha</taxon>
        <taxon>Muroidea</taxon>
        <taxon>Muridae</taxon>
        <taxon>Murinae</taxon>
        <taxon>Rattus</taxon>
    </lineage>
</organism>
<name>A6JWZ5_RAT</name>
<dbReference type="Proteomes" id="UP000234681">
    <property type="component" value="Chromosome 3"/>
</dbReference>
<sequence>MLGIQSPSLKCLLRDCLPHHYLSNKGQAMVSLTHPRAKEARCI</sequence>
<accession>A6JWZ5</accession>
<evidence type="ECO:0000313" key="2">
    <source>
        <dbReference type="Proteomes" id="UP000234681"/>
    </source>
</evidence>
<proteinExistence type="predicted"/>
<dbReference type="EMBL" id="CH474005">
    <property type="protein sequence ID" value="EDL96616.1"/>
    <property type="molecule type" value="Genomic_DNA"/>
</dbReference>
<gene>
    <name evidence="1" type="ORF">rCG_32221</name>
</gene>